<dbReference type="EMBL" id="FQZB01000015">
    <property type="protein sequence ID" value="SHK26499.1"/>
    <property type="molecule type" value="Genomic_DNA"/>
</dbReference>
<sequence>MKTNRCIVENLKHDDYDDVKLLYLDNEVREFLGGAISDERYNSSFKQMINNNEDSLYWVVRLKNTNDFIGLVSIDTHHDGVSKELSYQFLPSYWGNGYALEVIREILKFISTELNIKSIISETQVANKASCRLLNNLGMKVVDKVYRFNAEQHIFSLKL</sequence>
<keyword evidence="2" id="KW-0808">Transferase</keyword>
<evidence type="ECO:0000313" key="2">
    <source>
        <dbReference type="EMBL" id="SHK26499.1"/>
    </source>
</evidence>
<gene>
    <name evidence="2" type="ORF">SAMN02745163_03523</name>
</gene>
<dbReference type="InterPro" id="IPR000182">
    <property type="entry name" value="GNAT_dom"/>
</dbReference>
<dbReference type="Pfam" id="PF13302">
    <property type="entry name" value="Acetyltransf_3"/>
    <property type="match status" value="1"/>
</dbReference>
<evidence type="ECO:0000259" key="1">
    <source>
        <dbReference type="PROSITE" id="PS51186"/>
    </source>
</evidence>
<dbReference type="InterPro" id="IPR051531">
    <property type="entry name" value="N-acetyltransferase"/>
</dbReference>
<dbReference type="Proteomes" id="UP000184310">
    <property type="component" value="Unassembled WGS sequence"/>
</dbReference>
<dbReference type="PROSITE" id="PS51186">
    <property type="entry name" value="GNAT"/>
    <property type="match status" value="1"/>
</dbReference>
<dbReference type="RefSeq" id="WP_242958429.1">
    <property type="nucleotide sequence ID" value="NZ_FQZB01000015.1"/>
</dbReference>
<protein>
    <submittedName>
        <fullName evidence="2">Ribosomal-protein-alanine N-acetyltransferase</fullName>
    </submittedName>
</protein>
<name>A0A1M6R1Y3_9CLOT</name>
<dbReference type="InterPro" id="IPR016181">
    <property type="entry name" value="Acyl_CoA_acyltransferase"/>
</dbReference>
<dbReference type="AlphaFoldDB" id="A0A1M6R1Y3"/>
<evidence type="ECO:0000313" key="3">
    <source>
        <dbReference type="Proteomes" id="UP000184310"/>
    </source>
</evidence>
<reference evidence="2 3" key="1">
    <citation type="submission" date="2016-11" db="EMBL/GenBank/DDBJ databases">
        <authorList>
            <person name="Jaros S."/>
            <person name="Januszkiewicz K."/>
            <person name="Wedrychowicz H."/>
        </authorList>
    </citation>
    <scope>NUCLEOTIDE SEQUENCE [LARGE SCALE GENOMIC DNA]</scope>
    <source>
        <strain evidence="2 3">DSM 21758</strain>
    </source>
</reference>
<dbReference type="GO" id="GO:0016747">
    <property type="term" value="F:acyltransferase activity, transferring groups other than amino-acyl groups"/>
    <property type="evidence" value="ECO:0007669"/>
    <property type="project" value="InterPro"/>
</dbReference>
<keyword evidence="3" id="KW-1185">Reference proteome</keyword>
<dbReference type="PANTHER" id="PTHR43792:SF16">
    <property type="entry name" value="N-ACETYLTRANSFERASE DOMAIN-CONTAINING PROTEIN"/>
    <property type="match status" value="1"/>
</dbReference>
<proteinExistence type="predicted"/>
<organism evidence="2 3">
    <name type="scientific">Clostridium cavendishii DSM 21758</name>
    <dbReference type="NCBI Taxonomy" id="1121302"/>
    <lineage>
        <taxon>Bacteria</taxon>
        <taxon>Bacillati</taxon>
        <taxon>Bacillota</taxon>
        <taxon>Clostridia</taxon>
        <taxon>Eubacteriales</taxon>
        <taxon>Clostridiaceae</taxon>
        <taxon>Clostridium</taxon>
    </lineage>
</organism>
<dbReference type="STRING" id="1121302.SAMN02745163_03523"/>
<dbReference type="Gene3D" id="3.40.630.30">
    <property type="match status" value="1"/>
</dbReference>
<accession>A0A1M6R1Y3</accession>
<dbReference type="SUPFAM" id="SSF55729">
    <property type="entry name" value="Acyl-CoA N-acyltransferases (Nat)"/>
    <property type="match status" value="1"/>
</dbReference>
<dbReference type="PANTHER" id="PTHR43792">
    <property type="entry name" value="GNAT FAMILY, PUTATIVE (AFU_ORTHOLOGUE AFUA_3G00765)-RELATED-RELATED"/>
    <property type="match status" value="1"/>
</dbReference>
<feature type="domain" description="N-acetyltransferase" evidence="1">
    <location>
        <begin position="6"/>
        <end position="159"/>
    </location>
</feature>